<feature type="region of interest" description="Disordered" evidence="7">
    <location>
        <begin position="1118"/>
        <end position="1455"/>
    </location>
</feature>
<evidence type="ECO:0000259" key="8">
    <source>
        <dbReference type="Pfam" id="PF12231"/>
    </source>
</evidence>
<keyword evidence="6" id="KW-0131">Cell cycle</keyword>
<dbReference type="HOGENOM" id="CLU_000830_2_0_1"/>
<feature type="compositionally biased region" description="Low complexity" evidence="7">
    <location>
        <begin position="1130"/>
        <end position="1153"/>
    </location>
</feature>
<keyword evidence="3" id="KW-0158">Chromosome</keyword>
<keyword evidence="4" id="KW-0779">Telomere</keyword>
<evidence type="ECO:0000256" key="1">
    <source>
        <dbReference type="ARBA" id="ARBA00004123"/>
    </source>
</evidence>
<reference evidence="10" key="1">
    <citation type="journal article" date="2014" name="Genome Announc.">
        <title>Genome sequence and annotation of Acremonium chrysogenum, producer of the beta-lactam antibiotic cephalosporin C.</title>
        <authorList>
            <person name="Terfehr D."/>
            <person name="Dahlmann T.A."/>
            <person name="Specht T."/>
            <person name="Zadra I."/>
            <person name="Kuernsteiner H."/>
            <person name="Kueck U."/>
        </authorList>
    </citation>
    <scope>NUCLEOTIDE SEQUENCE [LARGE SCALE GENOMIC DNA]</scope>
    <source>
        <strain evidence="10">ATCC 11550 / CBS 779.69 / DSM 880 / IAM 14645 / JCM 23072 / IMI 49137</strain>
    </source>
</reference>
<feature type="region of interest" description="Disordered" evidence="7">
    <location>
        <begin position="1673"/>
        <end position="1692"/>
    </location>
</feature>
<proteinExistence type="predicted"/>
<dbReference type="PANTHER" id="PTHR22928:SF3">
    <property type="entry name" value="TELOMERE-ASSOCIATED PROTEIN RIF1"/>
    <property type="match status" value="1"/>
</dbReference>
<feature type="region of interest" description="Disordered" evidence="7">
    <location>
        <begin position="1"/>
        <end position="137"/>
    </location>
</feature>
<feature type="compositionally biased region" description="Basic and acidic residues" evidence="7">
    <location>
        <begin position="1421"/>
        <end position="1433"/>
    </location>
</feature>
<evidence type="ECO:0000256" key="4">
    <source>
        <dbReference type="ARBA" id="ARBA00022895"/>
    </source>
</evidence>
<comment type="subcellular location">
    <subcellularLocation>
        <location evidence="2">Chromosome</location>
        <location evidence="2">Telomere</location>
    </subcellularLocation>
    <subcellularLocation>
        <location evidence="1">Nucleus</location>
    </subcellularLocation>
</comment>
<gene>
    <name evidence="9" type="ORF">ACRE_027350</name>
</gene>
<keyword evidence="10" id="KW-1185">Reference proteome</keyword>
<feature type="domain" description="Telomere-associated protein Rif1 N-terminal" evidence="8">
    <location>
        <begin position="158"/>
        <end position="527"/>
    </location>
</feature>
<dbReference type="OrthoDB" id="5399929at2759"/>
<feature type="compositionally biased region" description="Polar residues" evidence="7">
    <location>
        <begin position="1570"/>
        <end position="1584"/>
    </location>
</feature>
<feature type="region of interest" description="Disordered" evidence="7">
    <location>
        <begin position="1472"/>
        <end position="1668"/>
    </location>
</feature>
<dbReference type="SUPFAM" id="SSF48371">
    <property type="entry name" value="ARM repeat"/>
    <property type="match status" value="1"/>
</dbReference>
<dbReference type="GO" id="GO:0140445">
    <property type="term" value="C:chromosome, telomeric repeat region"/>
    <property type="evidence" value="ECO:0007669"/>
    <property type="project" value="TreeGrafter"/>
</dbReference>
<evidence type="ECO:0000256" key="3">
    <source>
        <dbReference type="ARBA" id="ARBA00022454"/>
    </source>
</evidence>
<organism evidence="9 10">
    <name type="scientific">Hapsidospora chrysogenum (strain ATCC 11550 / CBS 779.69 / DSM 880 / IAM 14645 / JCM 23072 / IMI 49137)</name>
    <name type="common">Acremonium chrysogenum</name>
    <dbReference type="NCBI Taxonomy" id="857340"/>
    <lineage>
        <taxon>Eukaryota</taxon>
        <taxon>Fungi</taxon>
        <taxon>Dikarya</taxon>
        <taxon>Ascomycota</taxon>
        <taxon>Pezizomycotina</taxon>
        <taxon>Sordariomycetes</taxon>
        <taxon>Hypocreomycetidae</taxon>
        <taxon>Hypocreales</taxon>
        <taxon>Bionectriaceae</taxon>
        <taxon>Hapsidospora</taxon>
    </lineage>
</organism>
<comment type="caution">
    <text evidence="9">The sequence shown here is derived from an EMBL/GenBank/DDBJ whole genome shotgun (WGS) entry which is preliminary data.</text>
</comment>
<dbReference type="EMBL" id="JPKY01000019">
    <property type="protein sequence ID" value="KFH46430.1"/>
    <property type="molecule type" value="Genomic_DNA"/>
</dbReference>
<evidence type="ECO:0000256" key="5">
    <source>
        <dbReference type="ARBA" id="ARBA00023242"/>
    </source>
</evidence>
<feature type="compositionally biased region" description="Basic residues" evidence="7">
    <location>
        <begin position="1589"/>
        <end position="1598"/>
    </location>
</feature>
<feature type="compositionally biased region" description="Basic and acidic residues" evidence="7">
    <location>
        <begin position="1599"/>
        <end position="1620"/>
    </location>
</feature>
<protein>
    <submittedName>
        <fullName evidence="9">Telomere length regulator protein-like protein</fullName>
    </submittedName>
</protein>
<feature type="compositionally biased region" description="Basic and acidic residues" evidence="7">
    <location>
        <begin position="1209"/>
        <end position="1222"/>
    </location>
</feature>
<evidence type="ECO:0000256" key="6">
    <source>
        <dbReference type="ARBA" id="ARBA00023306"/>
    </source>
</evidence>
<feature type="compositionally biased region" description="Polar residues" evidence="7">
    <location>
        <begin position="1629"/>
        <end position="1641"/>
    </location>
</feature>
<feature type="compositionally biased region" description="Polar residues" evidence="7">
    <location>
        <begin position="1190"/>
        <end position="1202"/>
    </location>
</feature>
<dbReference type="STRING" id="857340.A0A086TAP8"/>
<sequence>MASSAPAPTLLEKLPARPPTPPRETHHPEPSDVLLKSLPARLSPFKPRPSLHTPPNANSPSSTAPANSTNPGSARMGKRVGWSAQTEYREPPNYQNGDRLQKSSPLSAPSSASSKPLKGILKPSSSPNPLSSSLSHQLDGTGATINITEMLDSTIKQLAGSDRDSKLDAYMMLTRALKASNNLPDRVALQDKMSLLMQFIQRDVTSKNENGTLDSSLVNHSLTLLTTFLHFPAIASTITSDFALFIIDQSIRTFEDPSMPKDVVRHFMQVVAFQNFSPKVMSADRVGRLVASLHRIEDHLRGKSIVMSRIHIYKKLVDKSRNHMAIHTDWIKDMLTDMLSSIKEIRAQAINLGMEAGFSYRPGNQMMRKVADILQTSNDEQTYTDFYIQRLGEMVKDKQRSAAVPQIWSVVTLFLRCPLDRWEHYNPWLSLIQAAFNSSDGLTKQEANYAWNRYVFLSLMDNRPTSKLLSVLCQPLMSQLRRKPSARQPEESKRLRGTVIKGIYNLYYYAFRPGSERTSPPEVAWDIAVQPVISQLLGLDGSREAQPDDIIQASKILVGLLDVSTPFIWNEDRIRDLPPVQAEELPSIESKWIRKNSERVFKGLGPIMDKKFTDLANKESLTYRLWQAIVGSVAAASVKDIKVSEDTARFFACTLGLLSQIWTKGCPDNDELLRSKFYPSVRNMIRVLVDSLGLLPFTEKKLSMTVSHTFEPVATPSHRPDRSEKPRGVVRNSLQHLFTMLSSVPQGGSDDDAFSEFFQSAFEPFCVGKSDKVRLELTRDLLRLLPQNTLSPFALWDLGAQAVHLSLSASVPQSSSSDGKLRGPELREVVSFLERGLTSHPNLPAKSWLALFEALCNGVTAEFGDAGRAIVVIEPLAKVLVDELRPSSAHLSTRTLAAARAVFSAAKFPRDRQALDAAKRKIWGTPATIPKAGSSDPFDSLYKLGNITLSCCYQQLPEIDPSVTIAPFVESLGTFVLDALASTGLQSLPKLQDGLSLWLQDEKAQLKLNNDSLLCNSIRELWTKICAELKITGHLHKAQFDQVEGILMAAFKSKHRFIVNVAAETWNAIIKDDENPDCSDSLKSVVSSLRSRVDVVVPGVEESSGEFGAQATSFLDSQEEVDSVPLSTGASHQASASIPAPAPVPVVSSQGSASRRRRLQVTPEAAKVTPSTRVTRSARASTPRLRHDNSQIQFEPVASSSPAAGESQHLTERQMETRERQKQTAALYSDVQAASPSAMKDVSGDQAKATATNSDARREATPDRPASYSELISSTPTPRRGQVIPMDGDNDLPSSPPEPRPYPLLSEIRSRSRHSSIENWDFSSPPCSPVTSRQQVVQDAEPLHVALTDDSTQAKAPSQSTKRKTRSSQKDASPDVVRSSLPETPSRDVHSAKIRHPLPEVPRTPRRNGPPATTSETTPKSGEEEFMDARSSPERSSPALPDLSAHGTTSNASFAFSEGDESQFVKLAAELDAEKPQKAEVVMDSITVQADASSPAKSAEDSEQEESARDLIPSTPAEPVQDDTEGSRASRKRKRKRGTRNPESRRKKKRSSESPSSSPAEMDKSRCAERSSSSVPAGQGSITSPEHGIKRRRSARMQKKQEAAEGRDVSEAEHDDSNERDTDEEVLSQLMTESNGASQARDSPVGDVAVAQSTIEDSMDVDSTRESVREIEAVEEEEHPAAPEGGQETTSTADSIMERLRGGLEGLRNASLSRAEVYQIEDMLMDMKRELFEAERRGRRSE</sequence>
<feature type="compositionally biased region" description="Basic residues" evidence="7">
    <location>
        <begin position="1529"/>
        <end position="1550"/>
    </location>
</feature>
<dbReference type="InterPro" id="IPR016024">
    <property type="entry name" value="ARM-type_fold"/>
</dbReference>
<evidence type="ECO:0000256" key="2">
    <source>
        <dbReference type="ARBA" id="ARBA00004574"/>
    </source>
</evidence>
<keyword evidence="5" id="KW-0539">Nucleus</keyword>
<feature type="compositionally biased region" description="Polar residues" evidence="7">
    <location>
        <begin position="1169"/>
        <end position="1180"/>
    </location>
</feature>
<evidence type="ECO:0000313" key="9">
    <source>
        <dbReference type="EMBL" id="KFH46430.1"/>
    </source>
</evidence>
<feature type="compositionally biased region" description="Low complexity" evidence="7">
    <location>
        <begin position="102"/>
        <end position="135"/>
    </location>
</feature>
<evidence type="ECO:0000256" key="7">
    <source>
        <dbReference type="SAM" id="MobiDB-lite"/>
    </source>
</evidence>
<name>A0A086TAP8_HAPC1</name>
<dbReference type="PANTHER" id="PTHR22928">
    <property type="entry name" value="TELOMERE-ASSOCIATED PROTEIN RIF1"/>
    <property type="match status" value="1"/>
</dbReference>
<feature type="compositionally biased region" description="Polar residues" evidence="7">
    <location>
        <begin position="1411"/>
        <end position="1420"/>
    </location>
</feature>
<dbReference type="Pfam" id="PF12231">
    <property type="entry name" value="Rif1_N"/>
    <property type="match status" value="1"/>
</dbReference>
<feature type="compositionally biased region" description="Polar residues" evidence="7">
    <location>
        <begin position="1349"/>
        <end position="1360"/>
    </location>
</feature>
<dbReference type="GO" id="GO:0000723">
    <property type="term" value="P:telomere maintenance"/>
    <property type="evidence" value="ECO:0007669"/>
    <property type="project" value="TreeGrafter"/>
</dbReference>
<accession>A0A086TAP8</accession>
<feature type="compositionally biased region" description="Polar residues" evidence="7">
    <location>
        <begin position="1486"/>
        <end position="1496"/>
    </location>
</feature>
<dbReference type="GO" id="GO:0005634">
    <property type="term" value="C:nucleus"/>
    <property type="evidence" value="ECO:0007669"/>
    <property type="project" value="UniProtKB-SubCell"/>
</dbReference>
<feature type="compositionally biased region" description="Low complexity" evidence="7">
    <location>
        <begin position="53"/>
        <end position="71"/>
    </location>
</feature>
<dbReference type="InterPro" id="IPR022031">
    <property type="entry name" value="Rif1_N"/>
</dbReference>
<dbReference type="Proteomes" id="UP000029964">
    <property type="component" value="Unassembled WGS sequence"/>
</dbReference>
<evidence type="ECO:0000313" key="10">
    <source>
        <dbReference type="Proteomes" id="UP000029964"/>
    </source>
</evidence>